<sequence>MSHLKSSDVVWPSATSSISVPAQLEHQQQRQLALKFPAIEWSATALLFSVKLSPPELTLRPLILLEEDMWRERFIKQPPYNRFKCPSHCASKNHHNTTDRTPKPPTTSDYHLLPSYRTPPLIFRSKCACYATACYSRRHQLAGLLHNDGRRTIKPRQKICADQRPLVDNSVTIIHMRIRKYSCVSRPRFN</sequence>
<organism evidence="2 3">
    <name type="scientific">Trichinella pseudospiralis</name>
    <name type="common">Parasitic roundworm</name>
    <dbReference type="NCBI Taxonomy" id="6337"/>
    <lineage>
        <taxon>Eukaryota</taxon>
        <taxon>Metazoa</taxon>
        <taxon>Ecdysozoa</taxon>
        <taxon>Nematoda</taxon>
        <taxon>Enoplea</taxon>
        <taxon>Dorylaimia</taxon>
        <taxon>Trichinellida</taxon>
        <taxon>Trichinellidae</taxon>
        <taxon>Trichinella</taxon>
    </lineage>
</organism>
<feature type="region of interest" description="Disordered" evidence="1">
    <location>
        <begin position="91"/>
        <end position="110"/>
    </location>
</feature>
<dbReference type="EMBL" id="JYDR01000216">
    <property type="protein sequence ID" value="KRY65341.1"/>
    <property type="molecule type" value="Genomic_DNA"/>
</dbReference>
<gene>
    <name evidence="2" type="ORF">T4A_6236</name>
</gene>
<proteinExistence type="predicted"/>
<evidence type="ECO:0000313" key="3">
    <source>
        <dbReference type="Proteomes" id="UP000054632"/>
    </source>
</evidence>
<comment type="caution">
    <text evidence="2">The sequence shown here is derived from an EMBL/GenBank/DDBJ whole genome shotgun (WGS) entry which is preliminary data.</text>
</comment>
<dbReference type="AlphaFoldDB" id="A0A0V1DUY5"/>
<protein>
    <submittedName>
        <fullName evidence="2">Uncharacterized protein</fullName>
    </submittedName>
</protein>
<evidence type="ECO:0000256" key="1">
    <source>
        <dbReference type="SAM" id="MobiDB-lite"/>
    </source>
</evidence>
<accession>A0A0V1DUY5</accession>
<evidence type="ECO:0000313" key="2">
    <source>
        <dbReference type="EMBL" id="KRY65341.1"/>
    </source>
</evidence>
<dbReference type="Proteomes" id="UP000054632">
    <property type="component" value="Unassembled WGS sequence"/>
</dbReference>
<reference evidence="2 3" key="1">
    <citation type="submission" date="2015-01" db="EMBL/GenBank/DDBJ databases">
        <title>Evolution of Trichinella species and genotypes.</title>
        <authorList>
            <person name="Korhonen P.K."/>
            <person name="Edoardo P."/>
            <person name="Giuseppe L.R."/>
            <person name="Gasser R.B."/>
        </authorList>
    </citation>
    <scope>NUCLEOTIDE SEQUENCE [LARGE SCALE GENOMIC DNA]</scope>
    <source>
        <strain evidence="2">ISS13</strain>
    </source>
</reference>
<name>A0A0V1DUY5_TRIPS</name>